<name>A0ABQ9WRM4_9EUKA</name>
<feature type="transmembrane region" description="Helical" evidence="2">
    <location>
        <begin position="12"/>
        <end position="32"/>
    </location>
</feature>
<comment type="caution">
    <text evidence="3">The sequence shown here is derived from an EMBL/GenBank/DDBJ whole genome shotgun (WGS) entry which is preliminary data.</text>
</comment>
<keyword evidence="2" id="KW-0472">Membrane</keyword>
<feature type="region of interest" description="Disordered" evidence="1">
    <location>
        <begin position="356"/>
        <end position="408"/>
    </location>
</feature>
<keyword evidence="2" id="KW-1133">Transmembrane helix</keyword>
<evidence type="ECO:0000313" key="4">
    <source>
        <dbReference type="Proteomes" id="UP001281761"/>
    </source>
</evidence>
<proteinExistence type="predicted"/>
<sequence>MFLRRFPQYPTIASLALSLLLFLHSFFLLPFFTDSANASYSAKFADFAAFHLIGMICSFVGNDKTRLNTVVSTVWAIAFLAMKTPAKRAVVQTMISMPQTNGLNTDLRPDLHNSLLMVILSSTGFEIRCKVDMDEMRNAELHTPTLKSDDPTKTSMPHVIPTHPTPNGSFTSAMSSSLQLAPTPSLLEPSQVQTKPPTVKLASSPIPVTLSVKNQNIPANSRTTSVLVSVSDQSGVLTQPINPTTSRPPTSGYYLQSKILNEQLSRKVPKYTTPSQVQEAIKYLSVKELRKNRDGTCSHPSPMADMLTFQKESGELEIVDFIQQHRIENDGDETDGETKQQINLIGEGERYESGFQENMSLEEVSEFEDSCQTDISPTSKAKGVPSASERDTRTTSQDSEEQHNQHRL</sequence>
<evidence type="ECO:0000256" key="1">
    <source>
        <dbReference type="SAM" id="MobiDB-lite"/>
    </source>
</evidence>
<gene>
    <name evidence="3" type="ORF">BLNAU_22949</name>
</gene>
<keyword evidence="2" id="KW-0812">Transmembrane</keyword>
<keyword evidence="4" id="KW-1185">Reference proteome</keyword>
<reference evidence="3 4" key="1">
    <citation type="journal article" date="2022" name="bioRxiv">
        <title>Genomics of Preaxostyla Flagellates Illuminates Evolutionary Transitions and the Path Towards Mitochondrial Loss.</title>
        <authorList>
            <person name="Novak L.V.F."/>
            <person name="Treitli S.C."/>
            <person name="Pyrih J."/>
            <person name="Halakuc P."/>
            <person name="Pipaliya S.V."/>
            <person name="Vacek V."/>
            <person name="Brzon O."/>
            <person name="Soukal P."/>
            <person name="Eme L."/>
            <person name="Dacks J.B."/>
            <person name="Karnkowska A."/>
            <person name="Elias M."/>
            <person name="Hampl V."/>
        </authorList>
    </citation>
    <scope>NUCLEOTIDE SEQUENCE [LARGE SCALE GENOMIC DNA]</scope>
    <source>
        <strain evidence="3">NAU3</strain>
        <tissue evidence="3">Gut</tissue>
    </source>
</reference>
<organism evidence="3 4">
    <name type="scientific">Blattamonas nauphoetae</name>
    <dbReference type="NCBI Taxonomy" id="2049346"/>
    <lineage>
        <taxon>Eukaryota</taxon>
        <taxon>Metamonada</taxon>
        <taxon>Preaxostyla</taxon>
        <taxon>Oxymonadida</taxon>
        <taxon>Blattamonas</taxon>
    </lineage>
</organism>
<protein>
    <submittedName>
        <fullName evidence="3">Uncharacterized protein</fullName>
    </submittedName>
</protein>
<evidence type="ECO:0000256" key="2">
    <source>
        <dbReference type="SAM" id="Phobius"/>
    </source>
</evidence>
<dbReference type="Proteomes" id="UP001281761">
    <property type="component" value="Unassembled WGS sequence"/>
</dbReference>
<evidence type="ECO:0000313" key="3">
    <source>
        <dbReference type="EMBL" id="KAK2942139.1"/>
    </source>
</evidence>
<dbReference type="EMBL" id="JARBJD010000431">
    <property type="protein sequence ID" value="KAK2942139.1"/>
    <property type="molecule type" value="Genomic_DNA"/>
</dbReference>
<accession>A0ABQ9WRM4</accession>